<reference evidence="2 3" key="2">
    <citation type="submission" date="2017-06" db="EMBL/GenBank/DDBJ databases">
        <authorList>
            <person name="Kim H.J."/>
            <person name="Triplett B.A."/>
        </authorList>
    </citation>
    <scope>NUCLEOTIDE SEQUENCE [LARGE SCALE GENOMIC DNA]</scope>
    <source>
        <strain evidence="2">Kingella_eburonensis</strain>
    </source>
</reference>
<name>A0A238TEK3_9NEIS</name>
<dbReference type="CDD" id="cd16439">
    <property type="entry name" value="beta_Kdo_transferase_KpsC_2"/>
    <property type="match status" value="1"/>
</dbReference>
<accession>A0A238TEK3</accession>
<sequence length="699" mass="77413">MNKGFDIIALFFFSLVGNVKKAAIFSRGIRAIPDLSSFFPEWSLCVPSADVDCVLGWGLRPTANKARAYASAHNVPYIALEDGFLRSLGLGVQGYPPFALVWDDVGIYYDTSRPSRLENLILTSDGSLKTEDLAAAEQAMLEIVSHRLSKYNHAPDFSGCVPEREIVLLADQTFGDMAIRYGGADEATFERLFQAACEENPNAEIWIKTHPDVLSGKKKGYFDAHLSGERVRVLSDDVNAISLLQKVSKVYCATSQLGFEALLCGKQVVTFGRPWYAGWGLTDDRHDDVAAMRESGRRANRSLTQLFAAAYVQYSRYINPNTGLSGCLNDVIAYLAQARSFNERVRGDLFCVGMSLWKRAVIKPFFAVPACRLHFVASVDKLPVSLPENSRLLVWGAGKADVLDVAAKQGLAVLRMEDGFVRSVGLGSNLVPPLSLVVDDLGIYFSAESPSRLEVILQQQTFTASDLDLAWRLQDELVSSKISKYNVGHDVAFRLPETGKRVLLVCGQVEDDASIRLGSPEIKKNGDLLRLVRERNPDAFIIYKPHPDVVSGNRVGVVPDDVAAQLADLVAAEADISGCLDVADEVHTMTSLTGFEALLRGKQVFCYGLPFYAGWGLTTDYLPIERRTRKLSLLELVSGTLVYYPQYVNPERCRRIDVVAAIGLLREQKLAAQGNTSLQRSKMVKKWEKLRRLYRLLMM</sequence>
<evidence type="ECO:0000313" key="2">
    <source>
        <dbReference type="EMBL" id="SNB83439.1"/>
    </source>
</evidence>
<dbReference type="AlphaFoldDB" id="A0A238TEK3"/>
<evidence type="ECO:0000313" key="3">
    <source>
        <dbReference type="Proteomes" id="UP000215450"/>
    </source>
</evidence>
<dbReference type="Pfam" id="PF05159">
    <property type="entry name" value="Capsule_synth"/>
    <property type="match status" value="2"/>
</dbReference>
<proteinExistence type="predicted"/>
<dbReference type="CDD" id="cd16440">
    <property type="entry name" value="beta_Kdo_transferase_KpsC_1"/>
    <property type="match status" value="1"/>
</dbReference>
<dbReference type="Proteomes" id="UP000215450">
    <property type="component" value="Unassembled WGS sequence"/>
</dbReference>
<evidence type="ECO:0000313" key="1">
    <source>
        <dbReference type="EMBL" id="SMQ13680.1"/>
    </source>
</evidence>
<organism evidence="2 3">
    <name type="scientific">Kingella negevensis</name>
    <dbReference type="NCBI Taxonomy" id="1522312"/>
    <lineage>
        <taxon>Bacteria</taxon>
        <taxon>Pseudomonadati</taxon>
        <taxon>Pseudomonadota</taxon>
        <taxon>Betaproteobacteria</taxon>
        <taxon>Neisseriales</taxon>
        <taxon>Neisseriaceae</taxon>
        <taxon>Kingella</taxon>
    </lineage>
</organism>
<dbReference type="EMBL" id="FXUV02000076">
    <property type="protein sequence ID" value="SNB83439.1"/>
    <property type="molecule type" value="Genomic_DNA"/>
</dbReference>
<dbReference type="GO" id="GO:0000271">
    <property type="term" value="P:polysaccharide biosynthetic process"/>
    <property type="evidence" value="ECO:0007669"/>
    <property type="project" value="InterPro"/>
</dbReference>
<dbReference type="InterPro" id="IPR007833">
    <property type="entry name" value="Capsule_polysaccharide_synth"/>
</dbReference>
<keyword evidence="3" id="KW-1185">Reference proteome</keyword>
<dbReference type="GO" id="GO:0015774">
    <property type="term" value="P:polysaccharide transport"/>
    <property type="evidence" value="ECO:0007669"/>
    <property type="project" value="InterPro"/>
</dbReference>
<dbReference type="STRING" id="1522312.GCA_900177895_00121"/>
<dbReference type="EMBL" id="FXUV01000096">
    <property type="protein sequence ID" value="SMQ13680.1"/>
    <property type="molecule type" value="Genomic_DNA"/>
</dbReference>
<gene>
    <name evidence="2" type="ORF">KEBURONENSIS_00553</name>
    <name evidence="1" type="ORF">KEBURONENSIS_00731</name>
</gene>
<protein>
    <submittedName>
        <fullName evidence="2">Capsule polysaccharide biosynthesis protein</fullName>
    </submittedName>
</protein>
<reference evidence="1" key="1">
    <citation type="submission" date="2017-05" db="EMBL/GenBank/DDBJ databases">
        <authorList>
            <person name="Song R."/>
            <person name="Chenine A.L."/>
            <person name="Ruprecht R.M."/>
        </authorList>
    </citation>
    <scope>NUCLEOTIDE SEQUENCE</scope>
    <source>
        <strain evidence="1">Kingella_eburonensis</strain>
    </source>
</reference>